<dbReference type="PRINTS" id="PR00507">
    <property type="entry name" value="N12N6MTFRASE"/>
</dbReference>
<evidence type="ECO:0000256" key="1">
    <source>
        <dbReference type="ARBA" id="ARBA00022747"/>
    </source>
</evidence>
<dbReference type="InterPro" id="IPR003356">
    <property type="entry name" value="DNA_methylase_A-5"/>
</dbReference>
<dbReference type="InterPro" id="IPR029063">
    <property type="entry name" value="SAM-dependent_MTases_sf"/>
</dbReference>
<dbReference type="GO" id="GO:0003677">
    <property type="term" value="F:DNA binding"/>
    <property type="evidence" value="ECO:0007669"/>
    <property type="project" value="InterPro"/>
</dbReference>
<dbReference type="GO" id="GO:0032259">
    <property type="term" value="P:methylation"/>
    <property type="evidence" value="ECO:0007669"/>
    <property type="project" value="InterPro"/>
</dbReference>
<dbReference type="InterPro" id="IPR052916">
    <property type="entry name" value="Type-I_RE_MTase_Subunit"/>
</dbReference>
<reference evidence="4" key="1">
    <citation type="journal article" date="2014" name="Int. J. Syst. Evol. Microbiol.">
        <title>Complete genome sequence of Corynebacterium casei LMG S-19264T (=DSM 44701T), isolated from a smear-ripened cheese.</title>
        <authorList>
            <consortium name="US DOE Joint Genome Institute (JGI-PGF)"/>
            <person name="Walter F."/>
            <person name="Albersmeier A."/>
            <person name="Kalinowski J."/>
            <person name="Ruckert C."/>
        </authorList>
    </citation>
    <scope>NUCLEOTIDE SEQUENCE</scope>
    <source>
        <strain evidence="4">JCM 5016</strain>
    </source>
</reference>
<comment type="caution">
    <text evidence="4">The sequence shown here is derived from an EMBL/GenBank/DDBJ whole genome shotgun (WGS) entry which is preliminary data.</text>
</comment>
<dbReference type="GO" id="GO:0009307">
    <property type="term" value="P:DNA restriction-modification system"/>
    <property type="evidence" value="ECO:0007669"/>
    <property type="project" value="UniProtKB-KW"/>
</dbReference>
<accession>A0A918RQL7</accession>
<dbReference type="Proteomes" id="UP000623010">
    <property type="component" value="Unassembled WGS sequence"/>
</dbReference>
<dbReference type="RefSeq" id="WP_190060219.1">
    <property type="nucleotide sequence ID" value="NZ_BMWH01000029.1"/>
</dbReference>
<proteinExistence type="predicted"/>
<evidence type="ECO:0000256" key="2">
    <source>
        <dbReference type="SAM" id="Coils"/>
    </source>
</evidence>
<dbReference type="SUPFAM" id="SSF53335">
    <property type="entry name" value="S-adenosyl-L-methionine-dependent methyltransferases"/>
    <property type="match status" value="1"/>
</dbReference>
<sequence length="533" mass="56864">MSDFGTVLVSRSDIARLAGVQRPAITNWERRHGDFPAPAAGDPAAGEPEKFRADEVLAWLSGRKIPANALRPGESAGTTYGDRFRAGLTGSRPGGLVAAVRQLAGPEADRFRGRLPLTDYLILLLTLVSRQAEDPAGWRHTADRPGFAREAGLPEQEITPQRTATLVEFLDRNPPGSAKESREAYSYLLTRLRDIDAREGGAYLTPPSVTRVMARALARAAAGASHAHDPFCRVGELLTAYLDAVAEHGGTATVSGETPTERELRLARMNVRLYGGDPAQVVAGPGTPAAGSAAPVPRFDVILTNPPFGIRVPDDRQPPYWTYGPARRTEWDWIQYVAARLAPGGRAAVLMPAGAAFNEGAAAAIRAGLVEAGLVECVMALPAGLFALTGVKTHIWFLHDSGSPPAADAEVLFVAGEHLGHRATRTQWALSDEDSARLVDEYVRWCEARAAGSTPAGTPGLSRAVSLRDIAGQAHRLDPALHVRALGADTAAPTDPAAVRRRLAELGHRIRALQARAEASDAEAARLLRRYGL</sequence>
<dbReference type="Gene3D" id="1.10.10.10">
    <property type="entry name" value="Winged helix-like DNA-binding domain superfamily/Winged helix DNA-binding domain"/>
    <property type="match status" value="1"/>
</dbReference>
<keyword evidence="1" id="KW-0680">Restriction system</keyword>
<reference evidence="4" key="2">
    <citation type="submission" date="2020-09" db="EMBL/GenBank/DDBJ databases">
        <authorList>
            <person name="Sun Q."/>
            <person name="Ohkuma M."/>
        </authorList>
    </citation>
    <scope>NUCLEOTIDE SEQUENCE</scope>
    <source>
        <strain evidence="4">JCM 5016</strain>
    </source>
</reference>
<keyword evidence="5" id="KW-1185">Reference proteome</keyword>
<keyword evidence="2" id="KW-0175">Coiled coil</keyword>
<feature type="coiled-coil region" evidence="2">
    <location>
        <begin position="503"/>
        <end position="530"/>
    </location>
</feature>
<dbReference type="AlphaFoldDB" id="A0A918RQL7"/>
<evidence type="ECO:0000259" key="3">
    <source>
        <dbReference type="Pfam" id="PF02384"/>
    </source>
</evidence>
<protein>
    <recommendedName>
        <fullName evidence="3">DNA methylase adenine-specific domain-containing protein</fullName>
    </recommendedName>
</protein>
<dbReference type="EMBL" id="BMWH01000029">
    <property type="protein sequence ID" value="GHA09246.1"/>
    <property type="molecule type" value="Genomic_DNA"/>
</dbReference>
<evidence type="ECO:0000313" key="4">
    <source>
        <dbReference type="EMBL" id="GHA09246.1"/>
    </source>
</evidence>
<dbReference type="GO" id="GO:0008170">
    <property type="term" value="F:N-methyltransferase activity"/>
    <property type="evidence" value="ECO:0007669"/>
    <property type="project" value="InterPro"/>
</dbReference>
<feature type="domain" description="DNA methylase adenine-specific" evidence="3">
    <location>
        <begin position="183"/>
        <end position="484"/>
    </location>
</feature>
<gene>
    <name evidence="4" type="ORF">GCM10010389_55420</name>
</gene>
<dbReference type="Pfam" id="PF02384">
    <property type="entry name" value="N6_Mtase"/>
    <property type="match status" value="1"/>
</dbReference>
<dbReference type="InterPro" id="IPR036388">
    <property type="entry name" value="WH-like_DNA-bd_sf"/>
</dbReference>
<dbReference type="PANTHER" id="PTHR42998:SF1">
    <property type="entry name" value="TYPE I RESTRICTION ENZYME HINDI METHYLASE SUBUNIT"/>
    <property type="match status" value="1"/>
</dbReference>
<name>A0A918RQL7_9ACTN</name>
<dbReference type="PROSITE" id="PS00092">
    <property type="entry name" value="N6_MTASE"/>
    <property type="match status" value="1"/>
</dbReference>
<dbReference type="CDD" id="cd02440">
    <property type="entry name" value="AdoMet_MTases"/>
    <property type="match status" value="1"/>
</dbReference>
<dbReference type="PANTHER" id="PTHR42998">
    <property type="entry name" value="TYPE I RESTRICTION ENZYME HINDVIIP M PROTEIN-RELATED"/>
    <property type="match status" value="1"/>
</dbReference>
<dbReference type="Gene3D" id="3.40.50.150">
    <property type="entry name" value="Vaccinia Virus protein VP39"/>
    <property type="match status" value="1"/>
</dbReference>
<dbReference type="InterPro" id="IPR002052">
    <property type="entry name" value="DNA_methylase_N6_adenine_CS"/>
</dbReference>
<evidence type="ECO:0000313" key="5">
    <source>
        <dbReference type="Proteomes" id="UP000623010"/>
    </source>
</evidence>
<organism evidence="4 5">
    <name type="scientific">Streptomyces echinoruber</name>
    <dbReference type="NCBI Taxonomy" id="68898"/>
    <lineage>
        <taxon>Bacteria</taxon>
        <taxon>Bacillati</taxon>
        <taxon>Actinomycetota</taxon>
        <taxon>Actinomycetes</taxon>
        <taxon>Kitasatosporales</taxon>
        <taxon>Streptomycetaceae</taxon>
        <taxon>Streptomyces</taxon>
    </lineage>
</organism>